<dbReference type="GO" id="GO:0032040">
    <property type="term" value="C:small-subunit processome"/>
    <property type="evidence" value="ECO:0007669"/>
    <property type="project" value="TreeGrafter"/>
</dbReference>
<dbReference type="AlphaFoldDB" id="A0A3P8UFP2"/>
<evidence type="ECO:0000313" key="1">
    <source>
        <dbReference type="Ensembl" id="ENSCSEP00000000644.1"/>
    </source>
</evidence>
<dbReference type="InterPro" id="IPR015943">
    <property type="entry name" value="WD40/YVTN_repeat-like_dom_sf"/>
</dbReference>
<dbReference type="STRING" id="244447.ENSCSEP00000000644"/>
<protein>
    <submittedName>
        <fullName evidence="1">UTP4 small subunit processome component</fullName>
    </submittedName>
</protein>
<dbReference type="CTD" id="84916"/>
<dbReference type="Proteomes" id="UP000265120">
    <property type="component" value="Chromosome 6"/>
</dbReference>
<reference evidence="1" key="2">
    <citation type="submission" date="2025-08" db="UniProtKB">
        <authorList>
            <consortium name="Ensembl"/>
        </authorList>
    </citation>
    <scope>IDENTIFICATION</scope>
</reference>
<dbReference type="OrthoDB" id="8883818at2759"/>
<keyword evidence="2" id="KW-1185">Reference proteome</keyword>
<dbReference type="PANTHER" id="PTHR44163">
    <property type="entry name" value="U3 SMALL NUCLEOLAR RNA-ASSOCIATED PROTEIN 4 HOMOLOG"/>
    <property type="match status" value="1"/>
</dbReference>
<dbReference type="InterPro" id="IPR001680">
    <property type="entry name" value="WD40_rpt"/>
</dbReference>
<sequence>MGEFKVHRVRFFEYLPSAIRALAFNKDSERMAVARTDGAVEIFNFSDNYFQEKVIPGKDSRAAETLCWLHHRLFAAGLNGEITEYDLENLKPRSSVETFGGPVWTIGCNRQGTMLAAGCENGTVKIFEVQEEKIQLQRSLERQKGRILSLSWHPSGAQLAAGTMDMIRIFDVQTGCATHRLLVDRGVGTCRNREVVVWSVLFLSDRTVISGDSAGKVQIWDGATGTLIRTHLVTKWDVLALAVSQDESSVIAGTSEGTVVQFQFLPSTMGQQEKEWVRTRTFKNHSHDVRALIHTDTAVVSGGMDTQLVVRPLLDKVEKNTQESSMRKILFPHKPLVDCAHRAGLLLFQFTDHLELWRLGESEGQGKPGESLPVKKKPEKLIHLKKKGDDHICSSALSSCGGWLVFSTICSVRLYRVQLSNNTVSLTKVSKLPRILCWAHQLCFSADSSRLFAAGARSSVHVFSLSQSECKHIHTLRPKSGSRQPLHLLCVSQDGHWLAAANTDCEVTVYDLKTMKLHCTVPVYSSCPTAMAFHPVYNNLLMTHADQQLSEFSVQQRSYTEWSRALHRRGLHPLWLKRDTPVTHITFNPTNPAHILLHDTYMFCIIDQTLPLPDEKSVLFNQMMLRSLPESERMRHSHAFKICKNFQNILCFDLLEDQSLVVVERPLLDIMSQLPAPVRQKKFAT</sequence>
<dbReference type="GO" id="GO:0061007">
    <property type="term" value="P:hepaticobiliary system process"/>
    <property type="evidence" value="ECO:0007669"/>
    <property type="project" value="Ensembl"/>
</dbReference>
<reference evidence="1 2" key="1">
    <citation type="journal article" date="2014" name="Nat. Genet.">
        <title>Whole-genome sequence of a flatfish provides insights into ZW sex chromosome evolution and adaptation to a benthic lifestyle.</title>
        <authorList>
            <person name="Chen S."/>
            <person name="Zhang G."/>
            <person name="Shao C."/>
            <person name="Huang Q."/>
            <person name="Liu G."/>
            <person name="Zhang P."/>
            <person name="Song W."/>
            <person name="An N."/>
            <person name="Chalopin D."/>
            <person name="Volff J.N."/>
            <person name="Hong Y."/>
            <person name="Li Q."/>
            <person name="Sha Z."/>
            <person name="Zhou H."/>
            <person name="Xie M."/>
            <person name="Yu Q."/>
            <person name="Liu Y."/>
            <person name="Xiang H."/>
            <person name="Wang N."/>
            <person name="Wu K."/>
            <person name="Yang C."/>
            <person name="Zhou Q."/>
            <person name="Liao X."/>
            <person name="Yang L."/>
            <person name="Hu Q."/>
            <person name="Zhang J."/>
            <person name="Meng L."/>
            <person name="Jin L."/>
            <person name="Tian Y."/>
            <person name="Lian J."/>
            <person name="Yang J."/>
            <person name="Miao G."/>
            <person name="Liu S."/>
            <person name="Liang Z."/>
            <person name="Yan F."/>
            <person name="Li Y."/>
            <person name="Sun B."/>
            <person name="Zhang H."/>
            <person name="Zhang J."/>
            <person name="Zhu Y."/>
            <person name="Du M."/>
            <person name="Zhao Y."/>
            <person name="Schartl M."/>
            <person name="Tang Q."/>
            <person name="Wang J."/>
        </authorList>
    </citation>
    <scope>NUCLEOTIDE SEQUENCE</scope>
</reference>
<dbReference type="Pfam" id="PF00400">
    <property type="entry name" value="WD40"/>
    <property type="match status" value="2"/>
</dbReference>
<dbReference type="RefSeq" id="XP_008309637.1">
    <property type="nucleotide sequence ID" value="XM_008311415.2"/>
</dbReference>
<dbReference type="PANTHER" id="PTHR44163:SF1">
    <property type="entry name" value="U3 SMALL NUCLEOLAR RNA-ASSOCIATED PROTEIN 4 HOMOLOG"/>
    <property type="match status" value="1"/>
</dbReference>
<dbReference type="Gene3D" id="2.130.10.10">
    <property type="entry name" value="YVTN repeat-like/Quinoprotein amine dehydrogenase"/>
    <property type="match status" value="3"/>
</dbReference>
<dbReference type="SUPFAM" id="SSF50978">
    <property type="entry name" value="WD40 repeat-like"/>
    <property type="match status" value="2"/>
</dbReference>
<dbReference type="FunFam" id="2.130.10.10:FF:000617">
    <property type="entry name" value="U3 small nucleolar RNA-associated protein 4 homolog"/>
    <property type="match status" value="1"/>
</dbReference>
<dbReference type="GO" id="GO:0034455">
    <property type="term" value="C:t-UTP complex"/>
    <property type="evidence" value="ECO:0007669"/>
    <property type="project" value="TreeGrafter"/>
</dbReference>
<dbReference type="SMART" id="SM00320">
    <property type="entry name" value="WD40"/>
    <property type="match status" value="9"/>
</dbReference>
<dbReference type="InterPro" id="IPR036322">
    <property type="entry name" value="WD40_repeat_dom_sf"/>
</dbReference>
<dbReference type="GeneID" id="103379755"/>
<dbReference type="GO" id="GO:0000462">
    <property type="term" value="P:maturation of SSU-rRNA from tricistronic rRNA transcript (SSU-rRNA, 5.8S rRNA, LSU-rRNA)"/>
    <property type="evidence" value="ECO:0007669"/>
    <property type="project" value="InterPro"/>
</dbReference>
<organism evidence="1 2">
    <name type="scientific">Cynoglossus semilaevis</name>
    <name type="common">Tongue sole</name>
    <dbReference type="NCBI Taxonomy" id="244447"/>
    <lineage>
        <taxon>Eukaryota</taxon>
        <taxon>Metazoa</taxon>
        <taxon>Chordata</taxon>
        <taxon>Craniata</taxon>
        <taxon>Vertebrata</taxon>
        <taxon>Euteleostomi</taxon>
        <taxon>Actinopterygii</taxon>
        <taxon>Neopterygii</taxon>
        <taxon>Teleostei</taxon>
        <taxon>Neoteleostei</taxon>
        <taxon>Acanthomorphata</taxon>
        <taxon>Carangaria</taxon>
        <taxon>Pleuronectiformes</taxon>
        <taxon>Pleuronectoidei</taxon>
        <taxon>Cynoglossidae</taxon>
        <taxon>Cynoglossinae</taxon>
        <taxon>Cynoglossus</taxon>
    </lineage>
</organism>
<dbReference type="GeneTree" id="ENSGT00940000153533"/>
<dbReference type="KEGG" id="csem:103379755"/>
<name>A0A3P8UFP2_CYNSE</name>
<reference evidence="1" key="3">
    <citation type="submission" date="2025-09" db="UniProtKB">
        <authorList>
            <consortium name="Ensembl"/>
        </authorList>
    </citation>
    <scope>IDENTIFICATION</scope>
</reference>
<dbReference type="GO" id="GO:0030686">
    <property type="term" value="C:90S preribosome"/>
    <property type="evidence" value="ECO:0007669"/>
    <property type="project" value="InterPro"/>
</dbReference>
<dbReference type="Ensembl" id="ENSCSET00000000672.1">
    <property type="protein sequence ID" value="ENSCSEP00000000644.1"/>
    <property type="gene ID" value="ENSCSEG00000000456.1"/>
</dbReference>
<evidence type="ECO:0000313" key="2">
    <source>
        <dbReference type="Proteomes" id="UP000265120"/>
    </source>
</evidence>
<dbReference type="InterPro" id="IPR046351">
    <property type="entry name" value="UTP4"/>
</dbReference>
<accession>A0A3P8UFP2</accession>
<dbReference type="InParanoid" id="A0A3P8UFP2"/>
<dbReference type="GO" id="GO:0003723">
    <property type="term" value="F:RNA binding"/>
    <property type="evidence" value="ECO:0007669"/>
    <property type="project" value="TreeGrafter"/>
</dbReference>
<proteinExistence type="predicted"/>
<dbReference type="OMA" id="STYITEW"/>